<proteinExistence type="predicted"/>
<protein>
    <recommendedName>
        <fullName evidence="4">Membrane anchor Opy2 N-terminal domain-containing protein</fullName>
    </recommendedName>
</protein>
<evidence type="ECO:0008006" key="4">
    <source>
        <dbReference type="Google" id="ProtNLM"/>
    </source>
</evidence>
<feature type="compositionally biased region" description="Low complexity" evidence="1">
    <location>
        <begin position="138"/>
        <end position="173"/>
    </location>
</feature>
<comment type="caution">
    <text evidence="2">The sequence shown here is derived from an EMBL/GenBank/DDBJ whole genome shotgun (WGS) entry which is preliminary data.</text>
</comment>
<keyword evidence="3" id="KW-1185">Reference proteome</keyword>
<gene>
    <name evidence="2" type="ORF">C2G38_2138711</name>
</gene>
<feature type="region of interest" description="Disordered" evidence="1">
    <location>
        <begin position="133"/>
        <end position="173"/>
    </location>
</feature>
<evidence type="ECO:0000313" key="3">
    <source>
        <dbReference type="Proteomes" id="UP000266673"/>
    </source>
</evidence>
<evidence type="ECO:0000256" key="1">
    <source>
        <dbReference type="SAM" id="MobiDB-lite"/>
    </source>
</evidence>
<dbReference type="AlphaFoldDB" id="A0A397W2H9"/>
<sequence>MDSPCLTCSTTPTTCDPPCDSTQVCILTEQTCSKCPERTCQPKDNPKSATCPTNVCPACNSTSECWVQQNFFYTCGQTYCVSSPKDCVNCIQSLPTCSDTCPANYKCYVWKQDCFTCSQARCVPESYNGTSSYGTNPNGTSSDGTSPSGTSSNGTKGSTNNDAATNSNGTNNGTKSNSGVRILEYKNIFYNIIMIHIIKEFSIWVMHSLSH</sequence>
<organism evidence="2 3">
    <name type="scientific">Gigaspora rosea</name>
    <dbReference type="NCBI Taxonomy" id="44941"/>
    <lineage>
        <taxon>Eukaryota</taxon>
        <taxon>Fungi</taxon>
        <taxon>Fungi incertae sedis</taxon>
        <taxon>Mucoromycota</taxon>
        <taxon>Glomeromycotina</taxon>
        <taxon>Glomeromycetes</taxon>
        <taxon>Diversisporales</taxon>
        <taxon>Gigasporaceae</taxon>
        <taxon>Gigaspora</taxon>
    </lineage>
</organism>
<evidence type="ECO:0000313" key="2">
    <source>
        <dbReference type="EMBL" id="RIB25546.1"/>
    </source>
</evidence>
<dbReference type="Proteomes" id="UP000266673">
    <property type="component" value="Unassembled WGS sequence"/>
</dbReference>
<accession>A0A397W2H9</accession>
<dbReference type="EMBL" id="QKWP01000170">
    <property type="protein sequence ID" value="RIB25546.1"/>
    <property type="molecule type" value="Genomic_DNA"/>
</dbReference>
<dbReference type="OrthoDB" id="2433032at2759"/>
<reference evidence="2 3" key="1">
    <citation type="submission" date="2018-06" db="EMBL/GenBank/DDBJ databases">
        <title>Comparative genomics reveals the genomic features of Rhizophagus irregularis, R. cerebriforme, R. diaphanum and Gigaspora rosea, and their symbiotic lifestyle signature.</title>
        <authorList>
            <person name="Morin E."/>
            <person name="San Clemente H."/>
            <person name="Chen E.C.H."/>
            <person name="De La Providencia I."/>
            <person name="Hainaut M."/>
            <person name="Kuo A."/>
            <person name="Kohler A."/>
            <person name="Murat C."/>
            <person name="Tang N."/>
            <person name="Roy S."/>
            <person name="Loubradou J."/>
            <person name="Henrissat B."/>
            <person name="Grigoriev I.V."/>
            <person name="Corradi N."/>
            <person name="Roux C."/>
            <person name="Martin F.M."/>
        </authorList>
    </citation>
    <scope>NUCLEOTIDE SEQUENCE [LARGE SCALE GENOMIC DNA]</scope>
    <source>
        <strain evidence="2 3">DAOM 194757</strain>
    </source>
</reference>
<name>A0A397W2H9_9GLOM</name>